<dbReference type="InterPro" id="IPR013228">
    <property type="entry name" value="PE-PPE_C"/>
</dbReference>
<sequence length="582" mass="59310">MSYVIAGPELLDSAAADLGSIAGALNEAHASAAAQTTGIVVAAEDEVSAAVAAVFSGHGQAFQALTARAAAFHQQFVQALTAGAGSYAGAEAVNASTVATTLATANPTTGIALIMGGSGEPIPSQSFLTANFNLFIKPLFPNVTPQALFTPEGNYGLYTGVKSLPLNTSELQGVSILNSAILQQFHLNPNDLIVVKGESQSSTISSMVMPLLASEHIPSSAVSFVLTGDPNAPNGGLFERMAGLSIPSLGITFNGATPSNLYQTTIYTQEYDGFADVPQYPMNFLSDLNSLAGIYYVHPTYSALTTQQVSSGFLLPGSEALGTPNSMTNYFMIPTQNLPLLDPLRAIPVVGNPLADLVQPDLKVLVNLGYGDPNYGWSQGPANVPTQFGLFPPLHDVAKVPGLLVAGTQQGITDFAHDVSAEFSSAGPLLPSLSSPGSLMPSLSSLAAPSSGPSLIPTAMPSPVSLLSALSPVSVAGDISNAVNALSAAASDSYAILLPTADVANALLTSLPAYNLTLFAAGLQAGNLVEAIGLPIAVDTYLIPLAGAFEAFAVVGQASSVVSDLGAIFTGAVPVDLPVIIP</sequence>
<evidence type="ECO:0000313" key="4">
    <source>
        <dbReference type="Proteomes" id="UP000320513"/>
    </source>
</evidence>
<name>A0A557XXS3_9MYCO</name>
<evidence type="ECO:0000259" key="2">
    <source>
        <dbReference type="Pfam" id="PF08237"/>
    </source>
</evidence>
<evidence type="ECO:0000313" key="3">
    <source>
        <dbReference type="EMBL" id="TVS90933.1"/>
    </source>
</evidence>
<dbReference type="RefSeq" id="WP_144946533.1">
    <property type="nucleotide sequence ID" value="NZ_VMQU01000021.1"/>
</dbReference>
<dbReference type="InterPro" id="IPR038332">
    <property type="entry name" value="PPE_sf"/>
</dbReference>
<accession>A0A557XXS3</accession>
<dbReference type="EMBL" id="VMQU01000021">
    <property type="protein sequence ID" value="TVS90933.1"/>
    <property type="molecule type" value="Genomic_DNA"/>
</dbReference>
<dbReference type="Pfam" id="PF00934">
    <property type="entry name" value="PE"/>
    <property type="match status" value="1"/>
</dbReference>
<comment type="caution">
    <text evidence="3">The sequence shown here is derived from an EMBL/GenBank/DDBJ whole genome shotgun (WGS) entry which is preliminary data.</text>
</comment>
<organism evidence="3 4">
    <name type="scientific">Mycobacterium helveticum</name>
    <dbReference type="NCBI Taxonomy" id="2592811"/>
    <lineage>
        <taxon>Bacteria</taxon>
        <taxon>Bacillati</taxon>
        <taxon>Actinomycetota</taxon>
        <taxon>Actinomycetes</taxon>
        <taxon>Mycobacteriales</taxon>
        <taxon>Mycobacteriaceae</taxon>
        <taxon>Mycobacterium</taxon>
    </lineage>
</organism>
<proteinExistence type="predicted"/>
<dbReference type="InterPro" id="IPR000084">
    <property type="entry name" value="PE-PGRS_N"/>
</dbReference>
<keyword evidence="4" id="KW-1185">Reference proteome</keyword>
<dbReference type="Proteomes" id="UP000320513">
    <property type="component" value="Unassembled WGS sequence"/>
</dbReference>
<reference evidence="3 4" key="1">
    <citation type="submission" date="2019-07" db="EMBL/GenBank/DDBJ databases">
        <title>New Mycobacterium species.</title>
        <authorList>
            <person name="Tortoli E."/>
            <person name="Ghielmetti G."/>
            <person name="Friedel U."/>
            <person name="Trovato A."/>
        </authorList>
    </citation>
    <scope>NUCLEOTIDE SEQUENCE [LARGE SCALE GENOMIC DNA]</scope>
    <source>
        <strain evidence="3 4">16-83</strain>
    </source>
</reference>
<feature type="domain" description="PE-PPE" evidence="2">
    <location>
        <begin position="141"/>
        <end position="370"/>
    </location>
</feature>
<dbReference type="SUPFAM" id="SSF140459">
    <property type="entry name" value="PE/PPE dimer-like"/>
    <property type="match status" value="1"/>
</dbReference>
<dbReference type="OrthoDB" id="4568361at2"/>
<feature type="domain" description="PE" evidence="1">
    <location>
        <begin position="4"/>
        <end position="94"/>
    </location>
</feature>
<dbReference type="Pfam" id="PF08237">
    <property type="entry name" value="PE-PPE"/>
    <property type="match status" value="1"/>
</dbReference>
<dbReference type="Gene3D" id="1.10.287.850">
    <property type="entry name" value="HP0062-like domain"/>
    <property type="match status" value="1"/>
</dbReference>
<dbReference type="AlphaFoldDB" id="A0A557XXS3"/>
<evidence type="ECO:0000259" key="1">
    <source>
        <dbReference type="Pfam" id="PF00934"/>
    </source>
</evidence>
<protein>
    <submittedName>
        <fullName evidence="3">PE-PPE domain-containing protein</fullName>
    </submittedName>
</protein>
<gene>
    <name evidence="3" type="ORF">FPZ47_07285</name>
</gene>